<organism evidence="1 2">
    <name type="scientific">Chaetomium tenue</name>
    <dbReference type="NCBI Taxonomy" id="1854479"/>
    <lineage>
        <taxon>Eukaryota</taxon>
        <taxon>Fungi</taxon>
        <taxon>Dikarya</taxon>
        <taxon>Ascomycota</taxon>
        <taxon>Pezizomycotina</taxon>
        <taxon>Sordariomycetes</taxon>
        <taxon>Sordariomycetidae</taxon>
        <taxon>Sordariales</taxon>
        <taxon>Chaetomiaceae</taxon>
        <taxon>Chaetomium</taxon>
    </lineage>
</organism>
<proteinExistence type="predicted"/>
<dbReference type="Proteomes" id="UP000724584">
    <property type="component" value="Unassembled WGS sequence"/>
</dbReference>
<evidence type="ECO:0000313" key="1">
    <source>
        <dbReference type="EMBL" id="KAH6641727.1"/>
    </source>
</evidence>
<comment type="caution">
    <text evidence="1">The sequence shown here is derived from an EMBL/GenBank/DDBJ whole genome shotgun (WGS) entry which is preliminary data.</text>
</comment>
<gene>
    <name evidence="1" type="ORF">F5144DRAFT_564699</name>
</gene>
<keyword evidence="2" id="KW-1185">Reference proteome</keyword>
<protein>
    <submittedName>
        <fullName evidence="1">Uncharacterized protein</fullName>
    </submittedName>
</protein>
<evidence type="ECO:0000313" key="2">
    <source>
        <dbReference type="Proteomes" id="UP000724584"/>
    </source>
</evidence>
<dbReference type="EMBL" id="JAGIZQ010000002">
    <property type="protein sequence ID" value="KAH6641727.1"/>
    <property type="molecule type" value="Genomic_DNA"/>
</dbReference>
<accession>A0ACB7PJF4</accession>
<sequence>MGFGVVLAICLLWLCGVGFGLGRLVWGWLSGSWLLGKGTLFVCVGRCLVCLGWSGWIGQAGVGRLVQRVLYGMAWMGMVGLCFRKRIRYFVTGRGFGLGVGVVQ</sequence>
<name>A0ACB7PJF4_9PEZI</name>
<reference evidence="1 2" key="1">
    <citation type="journal article" date="2021" name="Nat. Commun.">
        <title>Genetic determinants of endophytism in the Arabidopsis root mycobiome.</title>
        <authorList>
            <person name="Mesny F."/>
            <person name="Miyauchi S."/>
            <person name="Thiergart T."/>
            <person name="Pickel B."/>
            <person name="Atanasova L."/>
            <person name="Karlsson M."/>
            <person name="Huettel B."/>
            <person name="Barry K.W."/>
            <person name="Haridas S."/>
            <person name="Chen C."/>
            <person name="Bauer D."/>
            <person name="Andreopoulos W."/>
            <person name="Pangilinan J."/>
            <person name="LaButti K."/>
            <person name="Riley R."/>
            <person name="Lipzen A."/>
            <person name="Clum A."/>
            <person name="Drula E."/>
            <person name="Henrissat B."/>
            <person name="Kohler A."/>
            <person name="Grigoriev I.V."/>
            <person name="Martin F.M."/>
            <person name="Hacquard S."/>
        </authorList>
    </citation>
    <scope>NUCLEOTIDE SEQUENCE [LARGE SCALE GENOMIC DNA]</scope>
    <source>
        <strain evidence="1 2">MPI-SDFR-AT-0079</strain>
    </source>
</reference>